<dbReference type="SUPFAM" id="SSF49899">
    <property type="entry name" value="Concanavalin A-like lectins/glucanases"/>
    <property type="match status" value="1"/>
</dbReference>
<evidence type="ECO:0000256" key="3">
    <source>
        <dbReference type="ARBA" id="ARBA00022771"/>
    </source>
</evidence>
<evidence type="ECO:0000259" key="9">
    <source>
        <dbReference type="PROSITE" id="PS50089"/>
    </source>
</evidence>
<keyword evidence="4" id="KW-0862">Zinc</keyword>
<dbReference type="PROSITE" id="PS00518">
    <property type="entry name" value="ZF_RING_1"/>
    <property type="match status" value="1"/>
</dbReference>
<sequence>MQLDIIDRGSHFYSIQAQPVCFTTCSLLYRLIGKERRPQVFAFHLAMASAKLTQELCCSICLDFYRKPVILRCGHNFCQDCITGVFNTQEEESAFYTCPECRKRFKARPLPVRNLALSNIAELYQVGRPRPEATGILCTYCIDIPQAAIKTCLHCDASLCELHLTAHSASEEHILLDATSPLQNRHCPIHRKLLAYYCSEDAAYLCVCCCLSEEHRGHHLECLNKASQIKKAELSQILEHLGLLKAKKNLVNLNLIRHSRKVEQESAVLTKNVASLFAEIREQLEALERRILNEITLEEQKVLVPIGKMIGKLESQRDELTRKMNSIEELCNNTDPLAVLREQELGRALDNEEDNDDDDDDDDDDRYSKYLIASSHLDRLLLSVRIQKGLERFVASISDIMADRFTNVECVSDLLLDINTAGHNICLSGDLKTASYLTEKQEWSTGPCRFTTAQVLSTTSFSSGNHFWEVEVSEDGLRSVGVAYASIPRVGPESIIGYNSQSWSLTWINDLIGVSHNSECKTVSKSSTMRNVGISLDYEAGLLTFYQLCDPIRHLHTFSSTFTEPLHLAFHVEKGWVRISSKASWAIPSTGKSKVGDP</sequence>
<accession>F6XXJ9</accession>
<evidence type="ECO:0000259" key="10">
    <source>
        <dbReference type="PROSITE" id="PS50119"/>
    </source>
</evidence>
<dbReference type="PROSITE" id="PS50119">
    <property type="entry name" value="ZF_BBOX"/>
    <property type="match status" value="1"/>
</dbReference>
<dbReference type="eggNOG" id="KOG2177">
    <property type="taxonomic scope" value="Eukaryota"/>
</dbReference>
<dbReference type="GO" id="GO:0005737">
    <property type="term" value="C:cytoplasm"/>
    <property type="evidence" value="ECO:0007669"/>
    <property type="project" value="UniProtKB-ARBA"/>
</dbReference>
<evidence type="ECO:0000256" key="5">
    <source>
        <dbReference type="ARBA" id="ARBA00022859"/>
    </source>
</evidence>
<evidence type="ECO:0000313" key="12">
    <source>
        <dbReference type="Ensembl" id="ENSXETP00000026475"/>
    </source>
</evidence>
<keyword evidence="3 7" id="KW-0863">Zinc-finger</keyword>
<dbReference type="Gene3D" id="2.60.120.920">
    <property type="match status" value="1"/>
</dbReference>
<feature type="coiled-coil region" evidence="8">
    <location>
        <begin position="270"/>
        <end position="333"/>
    </location>
</feature>
<proteinExistence type="predicted"/>
<evidence type="ECO:0000256" key="6">
    <source>
        <dbReference type="ARBA" id="ARBA00023054"/>
    </source>
</evidence>
<name>F6XXJ9_XENTR</name>
<dbReference type="SMART" id="SM00589">
    <property type="entry name" value="PRY"/>
    <property type="match status" value="1"/>
</dbReference>
<dbReference type="Gene3D" id="4.10.830.40">
    <property type="match status" value="1"/>
</dbReference>
<dbReference type="InterPro" id="IPR051051">
    <property type="entry name" value="E3_ubiq-ligase_TRIM/RNF"/>
</dbReference>
<dbReference type="ExpressionAtlas" id="F6XXJ9">
    <property type="expression patterns" value="baseline"/>
</dbReference>
<dbReference type="Pfam" id="PF00622">
    <property type="entry name" value="SPRY"/>
    <property type="match status" value="1"/>
</dbReference>
<dbReference type="InterPro" id="IPR000315">
    <property type="entry name" value="Znf_B-box"/>
</dbReference>
<reference evidence="12" key="2">
    <citation type="submission" date="2011-06" db="UniProtKB">
        <authorList>
            <consortium name="Ensembl"/>
        </authorList>
    </citation>
    <scope>IDENTIFICATION</scope>
</reference>
<dbReference type="InterPro" id="IPR013083">
    <property type="entry name" value="Znf_RING/FYVE/PHD"/>
</dbReference>
<dbReference type="InterPro" id="IPR017907">
    <property type="entry name" value="Znf_RING_CS"/>
</dbReference>
<dbReference type="SMART" id="SM00184">
    <property type="entry name" value="RING"/>
    <property type="match status" value="1"/>
</dbReference>
<evidence type="ECO:0000259" key="11">
    <source>
        <dbReference type="PROSITE" id="PS50188"/>
    </source>
</evidence>
<keyword evidence="2" id="KW-0479">Metal-binding</keyword>
<dbReference type="GO" id="GO:0008270">
    <property type="term" value="F:zinc ion binding"/>
    <property type="evidence" value="ECO:0007669"/>
    <property type="project" value="UniProtKB-KW"/>
</dbReference>
<dbReference type="STRING" id="8364.ENSXETP00000026475"/>
<dbReference type="InParanoid" id="F6XXJ9"/>
<dbReference type="GO" id="GO:0045087">
    <property type="term" value="P:innate immune response"/>
    <property type="evidence" value="ECO:0007669"/>
    <property type="project" value="UniProtKB-KW"/>
</dbReference>
<dbReference type="SUPFAM" id="SSF57850">
    <property type="entry name" value="RING/U-box"/>
    <property type="match status" value="1"/>
</dbReference>
<dbReference type="Xenbase" id="XB-GENE-5729976">
    <property type="gene designation" value="XB5729975 [provisional]"/>
</dbReference>
<dbReference type="SMART" id="SM00449">
    <property type="entry name" value="SPRY"/>
    <property type="match status" value="1"/>
</dbReference>
<dbReference type="Gene3D" id="3.30.160.60">
    <property type="entry name" value="Classic Zinc Finger"/>
    <property type="match status" value="1"/>
</dbReference>
<dbReference type="PANTHER" id="PTHR25465:SF44">
    <property type="entry name" value="NOVEL C3HC4 TYPE (RING FINGER) AND B-BOX ZINC FINGER PROTEIN WITH SPRY DOMAIN"/>
    <property type="match status" value="1"/>
</dbReference>
<dbReference type="Pfam" id="PF00643">
    <property type="entry name" value="zf-B_box"/>
    <property type="match status" value="1"/>
</dbReference>
<dbReference type="InterPro" id="IPR003879">
    <property type="entry name" value="Butyrophylin_SPRY"/>
</dbReference>
<feature type="domain" description="RING-type" evidence="9">
    <location>
        <begin position="58"/>
        <end position="102"/>
    </location>
</feature>
<dbReference type="GeneTree" id="ENSGT01030000234583"/>
<organism evidence="12">
    <name type="scientific">Xenopus tropicalis</name>
    <name type="common">Western clawed frog</name>
    <name type="synonym">Silurana tropicalis</name>
    <dbReference type="NCBI Taxonomy" id="8364"/>
    <lineage>
        <taxon>Eukaryota</taxon>
        <taxon>Metazoa</taxon>
        <taxon>Chordata</taxon>
        <taxon>Craniata</taxon>
        <taxon>Vertebrata</taxon>
        <taxon>Euteleostomi</taxon>
        <taxon>Amphibia</taxon>
        <taxon>Batrachia</taxon>
        <taxon>Anura</taxon>
        <taxon>Pipoidea</taxon>
        <taxon>Pipidae</taxon>
        <taxon>Xenopodinae</taxon>
        <taxon>Xenopus</taxon>
        <taxon>Silurana</taxon>
    </lineage>
</organism>
<evidence type="ECO:0000256" key="7">
    <source>
        <dbReference type="PROSITE-ProRule" id="PRU00024"/>
    </source>
</evidence>
<keyword evidence="5" id="KW-0391">Immunity</keyword>
<dbReference type="PROSITE" id="PS50188">
    <property type="entry name" value="B302_SPRY"/>
    <property type="match status" value="1"/>
</dbReference>
<protein>
    <submittedName>
        <fullName evidence="12">Novel C3HC4 type (RING finger) and B-box zinc finger protein with SPRY domain</fullName>
    </submittedName>
</protein>
<dbReference type="PRINTS" id="PR01407">
    <property type="entry name" value="BUTYPHLNCDUF"/>
</dbReference>
<dbReference type="Ensembl" id="ENSXETT00000026475">
    <property type="protein sequence ID" value="ENSXETP00000026475"/>
    <property type="gene ID" value="ENSXETG00000012121"/>
</dbReference>
<evidence type="ECO:0000256" key="4">
    <source>
        <dbReference type="ARBA" id="ARBA00022833"/>
    </source>
</evidence>
<dbReference type="InterPro" id="IPR001841">
    <property type="entry name" value="Znf_RING"/>
</dbReference>
<dbReference type="InterPro" id="IPR013320">
    <property type="entry name" value="ConA-like_dom_sf"/>
</dbReference>
<reference evidence="12" key="1">
    <citation type="journal article" date="2010" name="Science">
        <title>The genome of the Western clawed frog Xenopus tropicalis.</title>
        <authorList>
            <person name="Hellsten U."/>
            <person name="Harland R.M."/>
            <person name="Gilchrist M.J."/>
            <person name="Hendrix D."/>
            <person name="Jurka J."/>
            <person name="Kapitonov V."/>
            <person name="Ovcharenko I."/>
            <person name="Putnam N.H."/>
            <person name="Shu S."/>
            <person name="Taher L."/>
            <person name="Blitz I.L."/>
            <person name="Blumberg B."/>
            <person name="Dichmann D.S."/>
            <person name="Dubchak I."/>
            <person name="Amaya E."/>
            <person name="Detter J.C."/>
            <person name="Fletcher R."/>
            <person name="Gerhard D.S."/>
            <person name="Goodstein D."/>
            <person name="Graves T."/>
            <person name="Grigoriev I.V."/>
            <person name="Grimwood J."/>
            <person name="Kawashima T."/>
            <person name="Lindquist E."/>
            <person name="Lucas S.M."/>
            <person name="Mead P.E."/>
            <person name="Mitros T."/>
            <person name="Ogino H."/>
            <person name="Ohta Y."/>
            <person name="Poliakov A.V."/>
            <person name="Pollet N."/>
            <person name="Robert J."/>
            <person name="Salamov A."/>
            <person name="Sater A.K."/>
            <person name="Schmutz J."/>
            <person name="Terry A."/>
            <person name="Vize P.D."/>
            <person name="Warren W.C."/>
            <person name="Wells D."/>
            <person name="Wills A."/>
            <person name="Wilson R.K."/>
            <person name="Zimmerman L.B."/>
            <person name="Zorn A.M."/>
            <person name="Grainger R."/>
            <person name="Grammer T."/>
            <person name="Khokha M.K."/>
            <person name="Richardson P.M."/>
            <person name="Rokhsar D.S."/>
        </authorList>
    </citation>
    <scope>NUCLEOTIDE SEQUENCE [LARGE SCALE GENOMIC DNA]</scope>
    <source>
        <strain evidence="12">Nigerian</strain>
    </source>
</reference>
<evidence type="ECO:0000256" key="8">
    <source>
        <dbReference type="SAM" id="Coils"/>
    </source>
</evidence>
<dbReference type="InterPro" id="IPR043136">
    <property type="entry name" value="B30.2/SPRY_sf"/>
</dbReference>
<keyword evidence="6 8" id="KW-0175">Coiled coil</keyword>
<dbReference type="AlphaFoldDB" id="F6XXJ9"/>
<dbReference type="CDD" id="cd19769">
    <property type="entry name" value="Bbox2_TRIM16-like"/>
    <property type="match status" value="1"/>
</dbReference>
<dbReference type="PANTHER" id="PTHR25465">
    <property type="entry name" value="B-BOX DOMAIN CONTAINING"/>
    <property type="match status" value="1"/>
</dbReference>
<dbReference type="PROSITE" id="PS50089">
    <property type="entry name" value="ZF_RING_2"/>
    <property type="match status" value="1"/>
</dbReference>
<dbReference type="InterPro" id="IPR001870">
    <property type="entry name" value="B30.2/SPRY"/>
</dbReference>
<keyword evidence="1" id="KW-0399">Innate immunity</keyword>
<dbReference type="Pfam" id="PF15227">
    <property type="entry name" value="zf-C3HC4_4"/>
    <property type="match status" value="1"/>
</dbReference>
<evidence type="ECO:0000256" key="1">
    <source>
        <dbReference type="ARBA" id="ARBA00022588"/>
    </source>
</evidence>
<dbReference type="HOGENOM" id="CLU_013137_0_2_1"/>
<dbReference type="CDD" id="cd12891">
    <property type="entry name" value="SPRY_PRY_C-I_2"/>
    <property type="match status" value="1"/>
</dbReference>
<dbReference type="Bgee" id="ENSXETG00000012121">
    <property type="expression patterns" value="Expressed in 2-cell stage embryo and 7 other cell types or tissues"/>
</dbReference>
<dbReference type="InterPro" id="IPR006574">
    <property type="entry name" value="PRY"/>
</dbReference>
<gene>
    <name evidence="12" type="primary">XB5729975 [provisional]</name>
</gene>
<dbReference type="Gene3D" id="3.30.40.10">
    <property type="entry name" value="Zinc/RING finger domain, C3HC4 (zinc finger)"/>
    <property type="match status" value="1"/>
</dbReference>
<feature type="domain" description="B30.2/SPRY" evidence="11">
    <location>
        <begin position="393"/>
        <end position="589"/>
    </location>
</feature>
<feature type="domain" description="B box-type" evidence="10">
    <location>
        <begin position="182"/>
        <end position="223"/>
    </location>
</feature>
<dbReference type="InterPro" id="IPR003877">
    <property type="entry name" value="SPRY_dom"/>
</dbReference>
<dbReference type="Pfam" id="PF13765">
    <property type="entry name" value="PRY"/>
    <property type="match status" value="1"/>
</dbReference>
<dbReference type="SUPFAM" id="SSF57845">
    <property type="entry name" value="B-box zinc-binding domain"/>
    <property type="match status" value="1"/>
</dbReference>
<evidence type="ECO:0000256" key="2">
    <source>
        <dbReference type="ARBA" id="ARBA00022723"/>
    </source>
</evidence>